<evidence type="ECO:0000313" key="1">
    <source>
        <dbReference type="EMBL" id="EZQ01845.1"/>
    </source>
</evidence>
<dbReference type="AlphaFoldDB" id="A0A031LK59"/>
<dbReference type="Proteomes" id="UP000024332">
    <property type="component" value="Unassembled WGS sequence"/>
</dbReference>
<gene>
    <name evidence="1" type="ORF">CM19_12200</name>
</gene>
<proteinExistence type="predicted"/>
<sequence>MALRESESNLEKYMMEIKHLYFTPLPSFSTVIFDGNFPVRKSIKSDVIFPNKKLKVNSIINYSGIPEAYDPLLDRWDLSFDIRANGMKLEGITENRDPLMFSTLRTSKAFTDIIKGMYNNLQIHSFIIDYGRRDIILDVISSSEEVAKNLEYVPFIRLTFSISEPKMYIIELLIPFNYLNIILEILKEMRDSIDGTLFTLRKMPYFTPII</sequence>
<dbReference type="EMBL" id="JFZT01000061">
    <property type="protein sequence ID" value="EZQ01845.1"/>
    <property type="molecule type" value="Genomic_DNA"/>
</dbReference>
<reference evidence="1 2" key="1">
    <citation type="submission" date="2014-03" db="EMBL/GenBank/DDBJ databases">
        <title>Draft genome sequence of the novel thermoacidophilic archaea Acidianus copahuensis ALE1 strain, isolated from Copahue volcanic area in Neuquen Argentina.</title>
        <authorList>
            <person name="Urbieta M.S."/>
            <person name="Rascovan N."/>
            <person name="Castro C."/>
            <person name="Revale S."/>
            <person name="Giaveno M.A."/>
            <person name="Vazquez M.P."/>
            <person name="Donati E.R."/>
        </authorList>
    </citation>
    <scope>NUCLEOTIDE SEQUENCE [LARGE SCALE GENOMIC DNA]</scope>
    <source>
        <strain evidence="1 2">ALE1</strain>
    </source>
</reference>
<organism evidence="1 2">
    <name type="scientific">Candidatus Acidianus copahuensis</name>
    <dbReference type="NCBI Taxonomy" id="1160895"/>
    <lineage>
        <taxon>Archaea</taxon>
        <taxon>Thermoproteota</taxon>
        <taxon>Thermoprotei</taxon>
        <taxon>Sulfolobales</taxon>
        <taxon>Sulfolobaceae</taxon>
        <taxon>Acidianus</taxon>
    </lineage>
</organism>
<comment type="caution">
    <text evidence="1">The sequence shown here is derived from an EMBL/GenBank/DDBJ whole genome shotgun (WGS) entry which is preliminary data.</text>
</comment>
<keyword evidence="2" id="KW-1185">Reference proteome</keyword>
<accession>A0A031LK59</accession>
<evidence type="ECO:0000313" key="2">
    <source>
        <dbReference type="Proteomes" id="UP000024332"/>
    </source>
</evidence>
<protein>
    <submittedName>
        <fullName evidence="1">Uncharacterized protein</fullName>
    </submittedName>
</protein>
<name>A0A031LK59_9CREN</name>